<reference evidence="3 4" key="1">
    <citation type="submission" date="2017-12" db="EMBL/GenBank/DDBJ databases">
        <title>Genomes of bacteria within cyanobacterial aggregates.</title>
        <authorList>
            <person name="Cai H."/>
        </authorList>
    </citation>
    <scope>NUCLEOTIDE SEQUENCE [LARGE SCALE GENOMIC DNA]</scope>
    <source>
        <strain evidence="3 4">TH16</strain>
    </source>
</reference>
<comment type="similarity">
    <text evidence="1">Belongs to the aldehyde dehydrogenase family.</text>
</comment>
<dbReference type="PANTHER" id="PTHR43353">
    <property type="entry name" value="SUCCINATE-SEMIALDEHYDE DEHYDROGENASE, MITOCHONDRIAL"/>
    <property type="match status" value="1"/>
</dbReference>
<dbReference type="Pfam" id="PF00171">
    <property type="entry name" value="Aldedh"/>
    <property type="match status" value="1"/>
</dbReference>
<accession>A0A2K9N7H3</accession>
<dbReference type="PROSITE" id="PS00070">
    <property type="entry name" value="ALDEHYDE_DEHYDR_CYS"/>
    <property type="match status" value="1"/>
</dbReference>
<dbReference type="InterPro" id="IPR016163">
    <property type="entry name" value="Ald_DH_C"/>
</dbReference>
<keyword evidence="2" id="KW-0560">Oxidoreductase</keyword>
<dbReference type="OrthoDB" id="9772584at2"/>
<dbReference type="GO" id="GO:0004777">
    <property type="term" value="F:succinate-semialdehyde dehydrogenase (NAD+) activity"/>
    <property type="evidence" value="ECO:0007669"/>
    <property type="project" value="TreeGrafter"/>
</dbReference>
<dbReference type="RefSeq" id="WP_102110784.1">
    <property type="nucleotide sequence ID" value="NZ_BMGN01000004.1"/>
</dbReference>
<dbReference type="Gene3D" id="3.40.605.10">
    <property type="entry name" value="Aldehyde Dehydrogenase, Chain A, domain 1"/>
    <property type="match status" value="1"/>
</dbReference>
<dbReference type="KEGG" id="ncb:C0V82_01295"/>
<sequence length="470" mass="49730">MRQYQQFIGGVWRDGTGPGETDVLSPASGQVVGRIRHAGIQDLADASAAAALGFAQWSRISPLDRSRVLRRAADGLRTRMEEIADLVMTEQGKPLSEARTEVAACADVIDWFAEEGRRTYGRVIPGRHPDQHLEVRQVPIGPVAAFTPWNFPLSQAVRKIAPALAAGCSIILKPSEEAPGACVVLVDVLVEAGLPGDVLSLVLGDPASISRTLIADPVVRKVSFTGSVPVGKHIAALAGAAMKPCTMELGGHAAVIVAADADPVAAARALLPMKFRNAGQACIAPTRFLIHQSLYDAFVAALLDGAAALNLPPLINPRRAAAVSALVDEALDRGARLLLGGGPPERCRYPATFLADVPADATILREEPFGPVATLQRIDSDEEALEIANALPFGLATYLFTDDARRQAYFADRVDCGMLSINAAPIALPETPFGGVRDSGFGREGGMEGLAPYLSPKLVTVHHHRGRRTA</sequence>
<dbReference type="PANTHER" id="PTHR43353:SF5">
    <property type="entry name" value="SUCCINATE-SEMIALDEHYDE DEHYDROGENASE, MITOCHONDRIAL"/>
    <property type="match status" value="1"/>
</dbReference>
<proteinExistence type="inferred from homology"/>
<protein>
    <submittedName>
        <fullName evidence="3">NAD-dependent succinate-semialdehyde dehydrogenase</fullName>
    </submittedName>
</protein>
<dbReference type="InterPro" id="IPR016160">
    <property type="entry name" value="Ald_DH_CS_CYS"/>
</dbReference>
<dbReference type="InterPro" id="IPR015590">
    <property type="entry name" value="Aldehyde_DH_dom"/>
</dbReference>
<dbReference type="FunFam" id="3.40.605.10:FF:000007">
    <property type="entry name" value="NAD/NADP-dependent betaine aldehyde dehydrogenase"/>
    <property type="match status" value="1"/>
</dbReference>
<dbReference type="InterPro" id="IPR050740">
    <property type="entry name" value="Aldehyde_DH_Superfamily"/>
</dbReference>
<dbReference type="EMBL" id="CP025611">
    <property type="protein sequence ID" value="AUN29034.1"/>
    <property type="molecule type" value="Genomic_DNA"/>
</dbReference>
<dbReference type="Gene3D" id="3.40.309.10">
    <property type="entry name" value="Aldehyde Dehydrogenase, Chain A, domain 2"/>
    <property type="match status" value="1"/>
</dbReference>
<evidence type="ECO:0000313" key="4">
    <source>
        <dbReference type="Proteomes" id="UP000234752"/>
    </source>
</evidence>
<dbReference type="GO" id="GO:0009450">
    <property type="term" value="P:gamma-aminobutyric acid catabolic process"/>
    <property type="evidence" value="ECO:0007669"/>
    <property type="project" value="TreeGrafter"/>
</dbReference>
<dbReference type="SUPFAM" id="SSF53720">
    <property type="entry name" value="ALDH-like"/>
    <property type="match status" value="1"/>
</dbReference>
<dbReference type="InterPro" id="IPR016161">
    <property type="entry name" value="Ald_DH/histidinol_DH"/>
</dbReference>
<evidence type="ECO:0000313" key="3">
    <source>
        <dbReference type="EMBL" id="AUN29034.1"/>
    </source>
</evidence>
<dbReference type="Proteomes" id="UP000234752">
    <property type="component" value="Chromosome eg_1"/>
</dbReference>
<evidence type="ECO:0000256" key="2">
    <source>
        <dbReference type="ARBA" id="ARBA00023002"/>
    </source>
</evidence>
<organism evidence="3 4">
    <name type="scientific">Niveispirillum cyanobacteriorum</name>
    <dbReference type="NCBI Taxonomy" id="1612173"/>
    <lineage>
        <taxon>Bacteria</taxon>
        <taxon>Pseudomonadati</taxon>
        <taxon>Pseudomonadota</taxon>
        <taxon>Alphaproteobacteria</taxon>
        <taxon>Rhodospirillales</taxon>
        <taxon>Azospirillaceae</taxon>
        <taxon>Niveispirillum</taxon>
    </lineage>
</organism>
<name>A0A2K9N7H3_9PROT</name>
<dbReference type="AlphaFoldDB" id="A0A2K9N7H3"/>
<keyword evidence="4" id="KW-1185">Reference proteome</keyword>
<evidence type="ECO:0000256" key="1">
    <source>
        <dbReference type="ARBA" id="ARBA00009986"/>
    </source>
</evidence>
<gene>
    <name evidence="3" type="ORF">C0V82_01295</name>
</gene>
<dbReference type="InterPro" id="IPR016162">
    <property type="entry name" value="Ald_DH_N"/>
</dbReference>